<name>A0A5N5W860_STRMB</name>
<dbReference type="OrthoDB" id="4171745at2"/>
<sequence length="126" mass="13940">MSDIHELRLDWHLSADLPAALLAELRGHLEPDPEGEREPEPLLDATGPAWRVGGVLSSVLTPLPDGWALVVRQEVHTERLDELRDLLDRLAPYAVAAGAIGSIRFYEYDSGEVLEVRDGVVRGIRL</sequence>
<dbReference type="EMBL" id="VOKX01000027">
    <property type="protein sequence ID" value="KAB7845064.1"/>
    <property type="molecule type" value="Genomic_DNA"/>
</dbReference>
<comment type="caution">
    <text evidence="1">The sequence shown here is derived from an EMBL/GenBank/DDBJ whole genome shotgun (WGS) entry which is preliminary data.</text>
</comment>
<gene>
    <name evidence="1" type="ORF">FRZ00_15280</name>
</gene>
<organism evidence="1 2">
    <name type="scientific">Streptomyces mobaraensis</name>
    <name type="common">Streptoverticillium mobaraense</name>
    <dbReference type="NCBI Taxonomy" id="35621"/>
    <lineage>
        <taxon>Bacteria</taxon>
        <taxon>Bacillati</taxon>
        <taxon>Actinomycetota</taxon>
        <taxon>Actinomycetes</taxon>
        <taxon>Kitasatosporales</taxon>
        <taxon>Streptomycetaceae</taxon>
        <taxon>Streptomyces</taxon>
    </lineage>
</organism>
<accession>A0A5N5W860</accession>
<dbReference type="RefSeq" id="WP_152263855.1">
    <property type="nucleotide sequence ID" value="NZ_VOKX01000027.1"/>
</dbReference>
<protein>
    <submittedName>
        <fullName evidence="1">Uncharacterized protein</fullName>
    </submittedName>
</protein>
<evidence type="ECO:0000313" key="2">
    <source>
        <dbReference type="Proteomes" id="UP000327000"/>
    </source>
</evidence>
<reference evidence="1 2" key="1">
    <citation type="journal article" date="2019" name="Microb. Cell Fact.">
        <title>Exploring novel herbicidin analogues by transcriptional regulator overexpression and MS/MS molecular networking.</title>
        <authorList>
            <person name="Shi Y."/>
            <person name="Gu R."/>
            <person name="Li Y."/>
            <person name="Wang X."/>
            <person name="Ren W."/>
            <person name="Li X."/>
            <person name="Wang L."/>
            <person name="Xie Y."/>
            <person name="Hong B."/>
        </authorList>
    </citation>
    <scope>NUCLEOTIDE SEQUENCE [LARGE SCALE GENOMIC DNA]</scope>
    <source>
        <strain evidence="1 2">US-43</strain>
    </source>
</reference>
<proteinExistence type="predicted"/>
<evidence type="ECO:0000313" key="1">
    <source>
        <dbReference type="EMBL" id="KAB7845064.1"/>
    </source>
</evidence>
<keyword evidence="2" id="KW-1185">Reference proteome</keyword>
<dbReference type="Proteomes" id="UP000327000">
    <property type="component" value="Unassembled WGS sequence"/>
</dbReference>
<dbReference type="AlphaFoldDB" id="A0A5N5W860"/>